<dbReference type="InterPro" id="IPR043129">
    <property type="entry name" value="ATPase_NBD"/>
</dbReference>
<dbReference type="Pfam" id="PF02543">
    <property type="entry name" value="Carbam_trans_N"/>
    <property type="match status" value="1"/>
</dbReference>
<dbReference type="CDD" id="cd24098">
    <property type="entry name" value="ASKHA_NBD_TobZ_N"/>
    <property type="match status" value="1"/>
</dbReference>
<dbReference type="Gene3D" id="3.90.870.20">
    <property type="entry name" value="Carbamoyltransferase, C-terminal domain"/>
    <property type="match status" value="1"/>
</dbReference>
<dbReference type="RefSeq" id="WP_380830811.1">
    <property type="nucleotide sequence ID" value="NZ_JBHTCG010000034.1"/>
</dbReference>
<dbReference type="Gene3D" id="3.30.420.40">
    <property type="match status" value="2"/>
</dbReference>
<dbReference type="EMBL" id="JBHTCG010000034">
    <property type="protein sequence ID" value="MFC7387137.1"/>
    <property type="molecule type" value="Genomic_DNA"/>
</dbReference>
<dbReference type="SUPFAM" id="SSF53067">
    <property type="entry name" value="Actin-like ATPase domain"/>
    <property type="match status" value="1"/>
</dbReference>
<comment type="similarity">
    <text evidence="1">Belongs to the NodU/CmcH family.</text>
</comment>
<dbReference type="Proteomes" id="UP001596496">
    <property type="component" value="Unassembled WGS sequence"/>
</dbReference>
<dbReference type="InterPro" id="IPR051338">
    <property type="entry name" value="NodU/CmcH_Carbamoyltrnsfr"/>
</dbReference>
<dbReference type="PANTHER" id="PTHR34847">
    <property type="entry name" value="NODULATION PROTEIN U"/>
    <property type="match status" value="1"/>
</dbReference>
<evidence type="ECO:0000256" key="1">
    <source>
        <dbReference type="ARBA" id="ARBA00006129"/>
    </source>
</evidence>
<feature type="domain" description="Carbamoyltransferase C-terminal" evidence="3">
    <location>
        <begin position="403"/>
        <end position="568"/>
    </location>
</feature>
<feature type="domain" description="Carbamoyltransferase" evidence="2">
    <location>
        <begin position="4"/>
        <end position="347"/>
    </location>
</feature>
<dbReference type="InterPro" id="IPR038152">
    <property type="entry name" value="Carbam_trans_C_sf"/>
</dbReference>
<organism evidence="4 5">
    <name type="scientific">Sphaerisporangium rhizosphaerae</name>
    <dbReference type="NCBI Taxonomy" id="2269375"/>
    <lineage>
        <taxon>Bacteria</taxon>
        <taxon>Bacillati</taxon>
        <taxon>Actinomycetota</taxon>
        <taxon>Actinomycetes</taxon>
        <taxon>Streptosporangiales</taxon>
        <taxon>Streptosporangiaceae</taxon>
        <taxon>Sphaerisporangium</taxon>
    </lineage>
</organism>
<evidence type="ECO:0000313" key="5">
    <source>
        <dbReference type="Proteomes" id="UP001596496"/>
    </source>
</evidence>
<proteinExistence type="inferred from homology"/>
<sequence>MIVVGISALFHDSACAVLVDGELVAAAHEERFTRRRFDRSMPVNAFRACLGYVGLNITDIDYVAYYEDPVEKLARQLWMGLPGAAATPALELDWTGGGLPRVQETRLLQLDATRPYREIRELLGYEGPIVTVRHHEAHAASAFYCSGFTDSALFTADAVGEWATTSYGRADAEKLELVEEVRFPHSIGLLYSTITSYLGFEVNSDEYKVMALASAGEPRYAGELGELVRDLPGGQFELNLKYFDFGGGDRMYASSLPDLFGLPPRRSGDDILSVHEDVASSLQIVMEDLLLSKIGYLHDLVGGDRLSYAGGVALNCVANSRIRQNGPYRDIFIQPAAGDAGGAIGAAALAHHRMAGTLVRRRLMDARLGPAYDVDHVRDCLDAAGVTYQDFSGRVTDLLRTTAHLIARGSVVGWFQGRMEFGPRALGARSILADPRDEAMRDHINALVKKRESFRPFAPAVPAERCAEFFDFDAESPFMLETAQVRDAQKLPAITHVDGSARLQTVDRSVDARFHGLLSEFGRISGYPILLNTSFNMRGEPIVCDPGDALACFVRCRLDALVLGDLIVLREDIPPSWAVAEAVVPYQPPSVSSDLYTFF</sequence>
<comment type="caution">
    <text evidence="4">The sequence shown here is derived from an EMBL/GenBank/DDBJ whole genome shotgun (WGS) entry which is preliminary data.</text>
</comment>
<dbReference type="PANTHER" id="PTHR34847:SF1">
    <property type="entry name" value="NODULATION PROTEIN U"/>
    <property type="match status" value="1"/>
</dbReference>
<protein>
    <submittedName>
        <fullName evidence="4">Carbamoyltransferase</fullName>
    </submittedName>
</protein>
<keyword evidence="5" id="KW-1185">Reference proteome</keyword>
<dbReference type="InterPro" id="IPR031730">
    <property type="entry name" value="Carbam_trans_C"/>
</dbReference>
<dbReference type="Pfam" id="PF16861">
    <property type="entry name" value="Carbam_trans_C"/>
    <property type="match status" value="1"/>
</dbReference>
<evidence type="ECO:0000259" key="2">
    <source>
        <dbReference type="Pfam" id="PF02543"/>
    </source>
</evidence>
<dbReference type="InterPro" id="IPR003696">
    <property type="entry name" value="Carbtransf_dom"/>
</dbReference>
<reference evidence="5" key="1">
    <citation type="journal article" date="2019" name="Int. J. Syst. Evol. Microbiol.">
        <title>The Global Catalogue of Microorganisms (GCM) 10K type strain sequencing project: providing services to taxonomists for standard genome sequencing and annotation.</title>
        <authorList>
            <consortium name="The Broad Institute Genomics Platform"/>
            <consortium name="The Broad Institute Genome Sequencing Center for Infectious Disease"/>
            <person name="Wu L."/>
            <person name="Ma J."/>
        </authorList>
    </citation>
    <scope>NUCLEOTIDE SEQUENCE [LARGE SCALE GENOMIC DNA]</scope>
    <source>
        <strain evidence="5">CECT 7649</strain>
    </source>
</reference>
<evidence type="ECO:0000259" key="3">
    <source>
        <dbReference type="Pfam" id="PF16861"/>
    </source>
</evidence>
<name>A0ABW2PCJ9_9ACTN</name>
<evidence type="ECO:0000313" key="4">
    <source>
        <dbReference type="EMBL" id="MFC7387137.1"/>
    </source>
</evidence>
<gene>
    <name evidence="4" type="ORF">ACFQSB_33360</name>
</gene>
<accession>A0ABW2PCJ9</accession>